<keyword evidence="2" id="KW-1185">Reference proteome</keyword>
<dbReference type="EnsemblPlants" id="AUR62020796-RA">
    <property type="protein sequence ID" value="AUR62020796-RA:cds"/>
    <property type="gene ID" value="AUR62020796"/>
</dbReference>
<organism evidence="1 2">
    <name type="scientific">Chenopodium quinoa</name>
    <name type="common">Quinoa</name>
    <dbReference type="NCBI Taxonomy" id="63459"/>
    <lineage>
        <taxon>Eukaryota</taxon>
        <taxon>Viridiplantae</taxon>
        <taxon>Streptophyta</taxon>
        <taxon>Embryophyta</taxon>
        <taxon>Tracheophyta</taxon>
        <taxon>Spermatophyta</taxon>
        <taxon>Magnoliopsida</taxon>
        <taxon>eudicotyledons</taxon>
        <taxon>Gunneridae</taxon>
        <taxon>Pentapetalae</taxon>
        <taxon>Caryophyllales</taxon>
        <taxon>Chenopodiaceae</taxon>
        <taxon>Chenopodioideae</taxon>
        <taxon>Atripliceae</taxon>
        <taxon>Chenopodium</taxon>
    </lineage>
</organism>
<dbReference type="Proteomes" id="UP000596660">
    <property type="component" value="Unplaced"/>
</dbReference>
<evidence type="ECO:0000313" key="2">
    <source>
        <dbReference type="Proteomes" id="UP000596660"/>
    </source>
</evidence>
<evidence type="ECO:0000313" key="1">
    <source>
        <dbReference type="EnsemblPlants" id="AUR62020796-RA:cds"/>
    </source>
</evidence>
<protein>
    <submittedName>
        <fullName evidence="1">Uncharacterized protein</fullName>
    </submittedName>
</protein>
<reference evidence="1" key="2">
    <citation type="submission" date="2021-03" db="UniProtKB">
        <authorList>
            <consortium name="EnsemblPlants"/>
        </authorList>
    </citation>
    <scope>IDENTIFICATION</scope>
</reference>
<proteinExistence type="predicted"/>
<dbReference type="Gramene" id="AUR62020796-RA">
    <property type="protein sequence ID" value="AUR62020796-RA:cds"/>
    <property type="gene ID" value="AUR62020796"/>
</dbReference>
<dbReference type="AlphaFoldDB" id="A0A803LZ95"/>
<name>A0A803LZ95_CHEQI</name>
<reference evidence="1" key="1">
    <citation type="journal article" date="2017" name="Nature">
        <title>The genome of Chenopodium quinoa.</title>
        <authorList>
            <person name="Jarvis D.E."/>
            <person name="Ho Y.S."/>
            <person name="Lightfoot D.J."/>
            <person name="Schmoeckel S.M."/>
            <person name="Li B."/>
            <person name="Borm T.J.A."/>
            <person name="Ohyanagi H."/>
            <person name="Mineta K."/>
            <person name="Michell C.T."/>
            <person name="Saber N."/>
            <person name="Kharbatia N.M."/>
            <person name="Rupper R.R."/>
            <person name="Sharp A.R."/>
            <person name="Dally N."/>
            <person name="Boughton B.A."/>
            <person name="Woo Y.H."/>
            <person name="Gao G."/>
            <person name="Schijlen E.G.W.M."/>
            <person name="Guo X."/>
            <person name="Momin A.A."/>
            <person name="Negrao S."/>
            <person name="Al-Babili S."/>
            <person name="Gehring C."/>
            <person name="Roessner U."/>
            <person name="Jung C."/>
            <person name="Murphy K."/>
            <person name="Arold S.T."/>
            <person name="Gojobori T."/>
            <person name="van der Linden C.G."/>
            <person name="van Loo E.N."/>
            <person name="Jellen E.N."/>
            <person name="Maughan P.J."/>
            <person name="Tester M."/>
        </authorList>
    </citation>
    <scope>NUCLEOTIDE SEQUENCE [LARGE SCALE GENOMIC DNA]</scope>
    <source>
        <strain evidence="1">cv. PI 614886</strain>
    </source>
</reference>
<accession>A0A803LZ95</accession>
<sequence>MSAYLEFRKKQKENNKAFVACNQSLNDSLTRNLRICGTAFNENDNDDADSLSENDEADALNENNDDVGNEYEGDQELEDEVLSNYGREGMQGQDISSLACVMVHLVVRRYVAVKCRYMYNQYIRLSMEARKLINALLRRTTSLHIPQMLYDGFISQTQFENLNLESFCNTGILKRLRLSMEARKLINALLRRTTSLHIPQMLYDGFISQTQFENLNLESFCNTGILKRLRSCFYKS</sequence>